<evidence type="ECO:0000256" key="8">
    <source>
        <dbReference type="ARBA" id="ARBA00022777"/>
    </source>
</evidence>
<evidence type="ECO:0000256" key="5">
    <source>
        <dbReference type="ARBA" id="ARBA00022679"/>
    </source>
</evidence>
<sequence length="210" mass="23855">MSRGALIVVEGLDKSGKTTQIKNCLQILRRDGFDVCQLSFPDRTTSIGQLISSFLRGETVLDDRVVHLLFSANRWEKWKEIKERLMAGTTILVDRYAYSGVAYTASKGYDWDWCLGPDKGLIAPDLVIYLSASSKVLETRSGYGQERYENQLFQNRVSETFEKLVTHKWLRISSDRPIEEVTHHMIPPIRNIIDSCQNGALPLGTLWTDG</sequence>
<keyword evidence="7" id="KW-0547">Nucleotide-binding</keyword>
<evidence type="ECO:0000256" key="4">
    <source>
        <dbReference type="ARBA" id="ARBA00017144"/>
    </source>
</evidence>
<dbReference type="InterPro" id="IPR018094">
    <property type="entry name" value="Thymidylate_kinase"/>
</dbReference>
<evidence type="ECO:0000256" key="2">
    <source>
        <dbReference type="ARBA" id="ARBA00009776"/>
    </source>
</evidence>
<dbReference type="GO" id="GO:0004550">
    <property type="term" value="F:nucleoside diphosphate kinase activity"/>
    <property type="evidence" value="ECO:0007669"/>
    <property type="project" value="TreeGrafter"/>
</dbReference>
<accession>A0AAV9IJG0</accession>
<dbReference type="PANTHER" id="PTHR10344">
    <property type="entry name" value="THYMIDYLATE KINASE"/>
    <property type="match status" value="1"/>
</dbReference>
<dbReference type="GO" id="GO:0005634">
    <property type="term" value="C:nucleus"/>
    <property type="evidence" value="ECO:0007669"/>
    <property type="project" value="TreeGrafter"/>
</dbReference>
<dbReference type="Proteomes" id="UP001300502">
    <property type="component" value="Unassembled WGS sequence"/>
</dbReference>
<evidence type="ECO:0000256" key="6">
    <source>
        <dbReference type="ARBA" id="ARBA00022727"/>
    </source>
</evidence>
<dbReference type="NCBIfam" id="TIGR00041">
    <property type="entry name" value="DTMP_kinase"/>
    <property type="match status" value="1"/>
</dbReference>
<dbReference type="PANTHER" id="PTHR10344:SF1">
    <property type="entry name" value="THYMIDYLATE KINASE"/>
    <property type="match status" value="1"/>
</dbReference>
<comment type="pathway">
    <text evidence="1">Pyrimidine metabolism; dTTP biosynthesis.</text>
</comment>
<reference evidence="11 12" key="1">
    <citation type="submission" date="2022-07" db="EMBL/GenBank/DDBJ databases">
        <title>Genome-wide signatures of adaptation to extreme environments.</title>
        <authorList>
            <person name="Cho C.H."/>
            <person name="Yoon H.S."/>
        </authorList>
    </citation>
    <scope>NUCLEOTIDE SEQUENCE [LARGE SCALE GENOMIC DNA]</scope>
    <source>
        <strain evidence="11 12">108.79 E11</strain>
    </source>
</reference>
<evidence type="ECO:0000256" key="7">
    <source>
        <dbReference type="ARBA" id="ARBA00022741"/>
    </source>
</evidence>
<dbReference type="EMBL" id="JANCYU010000052">
    <property type="protein sequence ID" value="KAK4527484.1"/>
    <property type="molecule type" value="Genomic_DNA"/>
</dbReference>
<gene>
    <name evidence="11" type="ORF">GAYE_SCF40G5406</name>
</gene>
<evidence type="ECO:0000256" key="3">
    <source>
        <dbReference type="ARBA" id="ARBA00012980"/>
    </source>
</evidence>
<proteinExistence type="inferred from homology"/>
<dbReference type="InterPro" id="IPR027417">
    <property type="entry name" value="P-loop_NTPase"/>
</dbReference>
<dbReference type="Pfam" id="PF02223">
    <property type="entry name" value="Thymidylate_kin"/>
    <property type="match status" value="1"/>
</dbReference>
<evidence type="ECO:0000256" key="1">
    <source>
        <dbReference type="ARBA" id="ARBA00004992"/>
    </source>
</evidence>
<comment type="caution">
    <text evidence="11">The sequence shown here is derived from an EMBL/GenBank/DDBJ whole genome shotgun (WGS) entry which is preliminary data.</text>
</comment>
<name>A0AAV9IJG0_9RHOD</name>
<dbReference type="SUPFAM" id="SSF52540">
    <property type="entry name" value="P-loop containing nucleoside triphosphate hydrolases"/>
    <property type="match status" value="1"/>
</dbReference>
<evidence type="ECO:0000259" key="10">
    <source>
        <dbReference type="Pfam" id="PF02223"/>
    </source>
</evidence>
<keyword evidence="12" id="KW-1185">Reference proteome</keyword>
<dbReference type="GO" id="GO:0006235">
    <property type="term" value="P:dTTP biosynthetic process"/>
    <property type="evidence" value="ECO:0007669"/>
    <property type="project" value="TreeGrafter"/>
</dbReference>
<dbReference type="GO" id="GO:0006227">
    <property type="term" value="P:dUDP biosynthetic process"/>
    <property type="evidence" value="ECO:0007669"/>
    <property type="project" value="TreeGrafter"/>
</dbReference>
<dbReference type="GO" id="GO:0005739">
    <property type="term" value="C:mitochondrion"/>
    <property type="evidence" value="ECO:0007669"/>
    <property type="project" value="TreeGrafter"/>
</dbReference>
<protein>
    <recommendedName>
        <fullName evidence="4">Thymidylate kinase</fullName>
        <ecNumber evidence="3">2.7.4.9</ecNumber>
    </recommendedName>
</protein>
<dbReference type="CDD" id="cd01672">
    <property type="entry name" value="TMPK"/>
    <property type="match status" value="1"/>
</dbReference>
<keyword evidence="9" id="KW-0067">ATP-binding</keyword>
<comment type="similarity">
    <text evidence="2">Belongs to the thymidylate kinase family.</text>
</comment>
<dbReference type="FunFam" id="3.40.50.300:FF:000679">
    <property type="entry name" value="Thymidylate kinase"/>
    <property type="match status" value="1"/>
</dbReference>
<keyword evidence="8" id="KW-0418">Kinase</keyword>
<evidence type="ECO:0000313" key="11">
    <source>
        <dbReference type="EMBL" id="KAK4527484.1"/>
    </source>
</evidence>
<dbReference type="EC" id="2.7.4.9" evidence="3"/>
<evidence type="ECO:0000313" key="12">
    <source>
        <dbReference type="Proteomes" id="UP001300502"/>
    </source>
</evidence>
<dbReference type="GO" id="GO:0004798">
    <property type="term" value="F:dTMP kinase activity"/>
    <property type="evidence" value="ECO:0007669"/>
    <property type="project" value="UniProtKB-EC"/>
</dbReference>
<dbReference type="GO" id="GO:0006233">
    <property type="term" value="P:dTDP biosynthetic process"/>
    <property type="evidence" value="ECO:0007669"/>
    <property type="project" value="InterPro"/>
</dbReference>
<dbReference type="GO" id="GO:0005524">
    <property type="term" value="F:ATP binding"/>
    <property type="evidence" value="ECO:0007669"/>
    <property type="project" value="UniProtKB-KW"/>
</dbReference>
<dbReference type="InterPro" id="IPR039430">
    <property type="entry name" value="Thymidylate_kin-like_dom"/>
</dbReference>
<keyword evidence="5" id="KW-0808">Transferase</keyword>
<keyword evidence="6" id="KW-0545">Nucleotide biosynthesis</keyword>
<feature type="domain" description="Thymidylate kinase-like" evidence="10">
    <location>
        <begin position="9"/>
        <end position="182"/>
    </location>
</feature>
<dbReference type="GO" id="GO:0005829">
    <property type="term" value="C:cytosol"/>
    <property type="evidence" value="ECO:0007669"/>
    <property type="project" value="TreeGrafter"/>
</dbReference>
<dbReference type="Gene3D" id="3.40.50.300">
    <property type="entry name" value="P-loop containing nucleotide triphosphate hydrolases"/>
    <property type="match status" value="1"/>
</dbReference>
<dbReference type="HAMAP" id="MF_00165">
    <property type="entry name" value="Thymidylate_kinase"/>
    <property type="match status" value="1"/>
</dbReference>
<organism evidence="11 12">
    <name type="scientific">Galdieria yellowstonensis</name>
    <dbReference type="NCBI Taxonomy" id="3028027"/>
    <lineage>
        <taxon>Eukaryota</taxon>
        <taxon>Rhodophyta</taxon>
        <taxon>Bangiophyceae</taxon>
        <taxon>Galdieriales</taxon>
        <taxon>Galdieriaceae</taxon>
        <taxon>Galdieria</taxon>
    </lineage>
</organism>
<dbReference type="AlphaFoldDB" id="A0AAV9IJG0"/>
<evidence type="ECO:0000256" key="9">
    <source>
        <dbReference type="ARBA" id="ARBA00022840"/>
    </source>
</evidence>